<protein>
    <submittedName>
        <fullName evidence="1">Uncharacterized protein</fullName>
    </submittedName>
</protein>
<proteinExistence type="predicted"/>
<dbReference type="AlphaFoldDB" id="A0AAN8FD03"/>
<organism evidence="1 2">
    <name type="scientific">Trichostrongylus colubriformis</name>
    <name type="common">Black scour worm</name>
    <dbReference type="NCBI Taxonomy" id="6319"/>
    <lineage>
        <taxon>Eukaryota</taxon>
        <taxon>Metazoa</taxon>
        <taxon>Ecdysozoa</taxon>
        <taxon>Nematoda</taxon>
        <taxon>Chromadorea</taxon>
        <taxon>Rhabditida</taxon>
        <taxon>Rhabditina</taxon>
        <taxon>Rhabditomorpha</taxon>
        <taxon>Strongyloidea</taxon>
        <taxon>Trichostrongylidae</taxon>
        <taxon>Trichostrongylus</taxon>
    </lineage>
</organism>
<dbReference type="Proteomes" id="UP001331761">
    <property type="component" value="Unassembled WGS sequence"/>
</dbReference>
<keyword evidence="2" id="KW-1185">Reference proteome</keyword>
<reference evidence="1 2" key="1">
    <citation type="submission" date="2019-10" db="EMBL/GenBank/DDBJ databases">
        <title>Assembly and Annotation for the nematode Trichostrongylus colubriformis.</title>
        <authorList>
            <person name="Martin J."/>
        </authorList>
    </citation>
    <scope>NUCLEOTIDE SEQUENCE [LARGE SCALE GENOMIC DNA]</scope>
    <source>
        <strain evidence="1">G859</strain>
        <tissue evidence="1">Whole worm</tissue>
    </source>
</reference>
<gene>
    <name evidence="1" type="ORF">GCK32_020551</name>
</gene>
<name>A0AAN8FD03_TRICO</name>
<sequence length="88" mass="10039">MLFLVGEPKAHREGRCDFIVPKTLTTELNGVNLDLSNAPRVRQQDEAAFLATVKKLQITILSCQSVLDFIRELTERDPEDARRSKPMR</sequence>
<accession>A0AAN8FD03</accession>
<evidence type="ECO:0000313" key="1">
    <source>
        <dbReference type="EMBL" id="KAK5977406.1"/>
    </source>
</evidence>
<evidence type="ECO:0000313" key="2">
    <source>
        <dbReference type="Proteomes" id="UP001331761"/>
    </source>
</evidence>
<dbReference type="EMBL" id="WIXE01010643">
    <property type="protein sequence ID" value="KAK5977406.1"/>
    <property type="molecule type" value="Genomic_DNA"/>
</dbReference>
<comment type="caution">
    <text evidence="1">The sequence shown here is derived from an EMBL/GenBank/DDBJ whole genome shotgun (WGS) entry which is preliminary data.</text>
</comment>